<evidence type="ECO:0000313" key="2">
    <source>
        <dbReference type="EMBL" id="KAK3086165.1"/>
    </source>
</evidence>
<accession>A0AA88XI95</accession>
<reference evidence="2" key="1">
    <citation type="submission" date="2019-08" db="EMBL/GenBank/DDBJ databases">
        <title>The improved chromosome-level genome for the pearl oyster Pinctada fucata martensii using PacBio sequencing and Hi-C.</title>
        <authorList>
            <person name="Zheng Z."/>
        </authorList>
    </citation>
    <scope>NUCLEOTIDE SEQUENCE</scope>
    <source>
        <strain evidence="2">ZZ-2019</strain>
        <tissue evidence="2">Adductor muscle</tissue>
    </source>
</reference>
<dbReference type="PANTHER" id="PTHR15665">
    <property type="entry name" value="ASTEROID PROTEIN"/>
    <property type="match status" value="1"/>
</dbReference>
<proteinExistence type="predicted"/>
<keyword evidence="1" id="KW-0175">Coiled coil</keyword>
<dbReference type="AlphaFoldDB" id="A0AA88XI95"/>
<dbReference type="PANTHER" id="PTHR15665:SF1">
    <property type="entry name" value="PROTEIN ASTEROID HOMOLOG 1"/>
    <property type="match status" value="1"/>
</dbReference>
<protein>
    <submittedName>
        <fullName evidence="2">Uncharacterized protein</fullName>
    </submittedName>
</protein>
<dbReference type="Proteomes" id="UP001186944">
    <property type="component" value="Unassembled WGS sequence"/>
</dbReference>
<dbReference type="EMBL" id="VSWD01000012">
    <property type="protein sequence ID" value="KAK3086165.1"/>
    <property type="molecule type" value="Genomic_DNA"/>
</dbReference>
<keyword evidence="3" id="KW-1185">Reference proteome</keyword>
<evidence type="ECO:0000313" key="3">
    <source>
        <dbReference type="Proteomes" id="UP001186944"/>
    </source>
</evidence>
<organism evidence="2 3">
    <name type="scientific">Pinctada imbricata</name>
    <name type="common">Atlantic pearl-oyster</name>
    <name type="synonym">Pinctada martensii</name>
    <dbReference type="NCBI Taxonomy" id="66713"/>
    <lineage>
        <taxon>Eukaryota</taxon>
        <taxon>Metazoa</taxon>
        <taxon>Spiralia</taxon>
        <taxon>Lophotrochozoa</taxon>
        <taxon>Mollusca</taxon>
        <taxon>Bivalvia</taxon>
        <taxon>Autobranchia</taxon>
        <taxon>Pteriomorphia</taxon>
        <taxon>Pterioida</taxon>
        <taxon>Pterioidea</taxon>
        <taxon>Pteriidae</taxon>
        <taxon>Pinctada</taxon>
    </lineage>
</organism>
<sequence length="564" mass="64942">MLQQCHVTPYVIMYSENDQDEEMQQKKQVKKMEEQHQSLQEGQRHKTRPLLTHEAFLHVIHSLNLPFFVQHAKDLREAVILANDLDCPVLCQVSDFYVFPLKAGYIPIKTLIWHLHVEQQDGVSSYEYLNCKIYFADNLTKCFPGLKNDSLVAIATLLGNRYLTKGDIWSFYAKLLEMPMQNNLNLNFQPKYPETMKLMNWIAQQDDLQSIMEGVLGCLTLNKEKARELIAKSIDRFGLDSIKHTQPLIEYFRGFQKYHQVKTAPGVPEWLTLMYQRGEISVVIPRLISIPRNVFFSQVEDLESPSSFECATSLRQVVYGILTSTCTQSGQIEEIYREKRSVKSVHVDPAKGTPSLLDIPLLDMYLRKLIILDTLKETNGNVDLPADAEFFTAIIEYCLENSNPKLNEHHVRALICCFLVMNVKFESLLSRAKNKSAIQETMYRMSMHTIASLEEKWGFLCQHNRQEYDIRVIHAFAQFQACFLAALDLNQLLLCPFPNLNPARVIHGTFLHNVFVKLATSTTPKLVIEDLFDGDQYFVEMFSKMESAVLGPLVLYSRATESFN</sequence>
<gene>
    <name evidence="2" type="ORF">FSP39_014565</name>
</gene>
<comment type="caution">
    <text evidence="2">The sequence shown here is derived from an EMBL/GenBank/DDBJ whole genome shotgun (WGS) entry which is preliminary data.</text>
</comment>
<name>A0AA88XI95_PINIB</name>
<evidence type="ECO:0000256" key="1">
    <source>
        <dbReference type="SAM" id="Coils"/>
    </source>
</evidence>
<feature type="coiled-coil region" evidence="1">
    <location>
        <begin position="15"/>
        <end position="42"/>
    </location>
</feature>
<dbReference type="InterPro" id="IPR026832">
    <property type="entry name" value="Asteroid"/>
</dbReference>